<organism evidence="2 3">
    <name type="scientific">Stephania japonica</name>
    <dbReference type="NCBI Taxonomy" id="461633"/>
    <lineage>
        <taxon>Eukaryota</taxon>
        <taxon>Viridiplantae</taxon>
        <taxon>Streptophyta</taxon>
        <taxon>Embryophyta</taxon>
        <taxon>Tracheophyta</taxon>
        <taxon>Spermatophyta</taxon>
        <taxon>Magnoliopsida</taxon>
        <taxon>Ranunculales</taxon>
        <taxon>Menispermaceae</taxon>
        <taxon>Menispermoideae</taxon>
        <taxon>Cissampelideae</taxon>
        <taxon>Stephania</taxon>
    </lineage>
</organism>
<gene>
    <name evidence="2" type="ORF">Sjap_026091</name>
</gene>
<sequence>MNHYTVDHIQFQLMGGGGDGTIKAMAAAAVGGGAPIREPHLRRRGGVGAILGDSSSSTPYEPWRGEGRGGSPPFLRFDDGRIGEAVALWPTAGGPDAVGVGG</sequence>
<dbReference type="AlphaFoldDB" id="A0AAP0HK48"/>
<reference evidence="2 3" key="1">
    <citation type="submission" date="2024-01" db="EMBL/GenBank/DDBJ databases">
        <title>Genome assemblies of Stephania.</title>
        <authorList>
            <person name="Yang L."/>
        </authorList>
    </citation>
    <scope>NUCLEOTIDE SEQUENCE [LARGE SCALE GENOMIC DNA]</scope>
    <source>
        <strain evidence="2">QJT</strain>
        <tissue evidence="2">Leaf</tissue>
    </source>
</reference>
<comment type="caution">
    <text evidence="2">The sequence shown here is derived from an EMBL/GenBank/DDBJ whole genome shotgun (WGS) entry which is preliminary data.</text>
</comment>
<protein>
    <submittedName>
        <fullName evidence="2">Uncharacterized protein</fullName>
    </submittedName>
</protein>
<keyword evidence="3" id="KW-1185">Reference proteome</keyword>
<evidence type="ECO:0000313" key="2">
    <source>
        <dbReference type="EMBL" id="KAK9085680.1"/>
    </source>
</evidence>
<evidence type="ECO:0000256" key="1">
    <source>
        <dbReference type="SAM" id="MobiDB-lite"/>
    </source>
</evidence>
<dbReference type="Proteomes" id="UP001417504">
    <property type="component" value="Unassembled WGS sequence"/>
</dbReference>
<dbReference type="EMBL" id="JBBNAE010000011">
    <property type="protein sequence ID" value="KAK9085680.1"/>
    <property type="molecule type" value="Genomic_DNA"/>
</dbReference>
<proteinExistence type="predicted"/>
<name>A0AAP0HK48_9MAGN</name>
<evidence type="ECO:0000313" key="3">
    <source>
        <dbReference type="Proteomes" id="UP001417504"/>
    </source>
</evidence>
<accession>A0AAP0HK48</accession>
<feature type="region of interest" description="Disordered" evidence="1">
    <location>
        <begin position="46"/>
        <end position="72"/>
    </location>
</feature>